<reference evidence="2 3" key="2">
    <citation type="journal article" date="2016" name="Genome Announc.">
        <title>Draft Genome Sequences of Streptomyces scabiei S58, Streptomyces turgidiscabies T45, and Streptomyces acidiscabies a10, the Pathogens of Potato Common Scab, Isolated in Japan.</title>
        <authorList>
            <person name="Tomihama T."/>
            <person name="Nishi Y."/>
            <person name="Sakai M."/>
            <person name="Ikenaga M."/>
            <person name="Okubo T."/>
            <person name="Ikeda S."/>
        </authorList>
    </citation>
    <scope>NUCLEOTIDE SEQUENCE [LARGE SCALE GENOMIC DNA]</scope>
    <source>
        <strain evidence="2 3">S58</strain>
    </source>
</reference>
<dbReference type="PANTHER" id="PTHR43798:SF5">
    <property type="entry name" value="MONOACYLGLYCEROL LIPASE ABHD6"/>
    <property type="match status" value="1"/>
</dbReference>
<dbReference type="InterPro" id="IPR000073">
    <property type="entry name" value="AB_hydrolase_1"/>
</dbReference>
<organism evidence="2 3">
    <name type="scientific">Streptomyces scabiei</name>
    <dbReference type="NCBI Taxonomy" id="1930"/>
    <lineage>
        <taxon>Bacteria</taxon>
        <taxon>Bacillati</taxon>
        <taxon>Actinomycetota</taxon>
        <taxon>Actinomycetes</taxon>
        <taxon>Kitasatosporales</taxon>
        <taxon>Streptomycetaceae</taxon>
        <taxon>Streptomyces</taxon>
    </lineage>
</organism>
<reference evidence="3" key="3">
    <citation type="submission" date="2016-02" db="EMBL/GenBank/DDBJ databases">
        <title>Draft genome of pathogenic Streptomyces sp. in Japan.</title>
        <authorList>
            <person name="Tomihama T."/>
            <person name="Ikenaga M."/>
            <person name="Sakai M."/>
            <person name="Okubo T."/>
            <person name="Ikeda S."/>
        </authorList>
    </citation>
    <scope>NUCLEOTIDE SEQUENCE [LARGE SCALE GENOMIC DNA]</scope>
    <source>
        <strain evidence="3">S58</strain>
    </source>
</reference>
<dbReference type="GO" id="GO:0046464">
    <property type="term" value="P:acylglycerol catabolic process"/>
    <property type="evidence" value="ECO:0007669"/>
    <property type="project" value="TreeGrafter"/>
</dbReference>
<dbReference type="InterPro" id="IPR050266">
    <property type="entry name" value="AB_hydrolase_sf"/>
</dbReference>
<dbReference type="SUPFAM" id="SSF53474">
    <property type="entry name" value="alpha/beta-Hydrolases"/>
    <property type="match status" value="1"/>
</dbReference>
<dbReference type="PANTHER" id="PTHR43798">
    <property type="entry name" value="MONOACYLGLYCEROL LIPASE"/>
    <property type="match status" value="1"/>
</dbReference>
<evidence type="ECO:0000313" key="2">
    <source>
        <dbReference type="EMBL" id="GAQ64221.1"/>
    </source>
</evidence>
<proteinExistence type="predicted"/>
<dbReference type="Gene3D" id="3.40.50.1820">
    <property type="entry name" value="alpha/beta hydrolase"/>
    <property type="match status" value="1"/>
</dbReference>
<keyword evidence="2" id="KW-0645">Protease</keyword>
<dbReference type="OrthoDB" id="3663240at2"/>
<dbReference type="Proteomes" id="UP000067448">
    <property type="component" value="Unassembled WGS sequence"/>
</dbReference>
<dbReference type="Pfam" id="PF12697">
    <property type="entry name" value="Abhydrolase_6"/>
    <property type="match status" value="1"/>
</dbReference>
<keyword evidence="2" id="KW-0031">Aminopeptidase</keyword>
<accession>A0A117EEP3</accession>
<dbReference type="RefSeq" id="WP_059081757.1">
    <property type="nucleotide sequence ID" value="NZ_BCMM01000022.1"/>
</dbReference>
<dbReference type="EMBL" id="BCMM01000022">
    <property type="protein sequence ID" value="GAQ64221.1"/>
    <property type="molecule type" value="Genomic_DNA"/>
</dbReference>
<dbReference type="GO" id="GO:0004177">
    <property type="term" value="F:aminopeptidase activity"/>
    <property type="evidence" value="ECO:0007669"/>
    <property type="project" value="UniProtKB-KW"/>
</dbReference>
<dbReference type="GO" id="GO:0016020">
    <property type="term" value="C:membrane"/>
    <property type="evidence" value="ECO:0007669"/>
    <property type="project" value="TreeGrafter"/>
</dbReference>
<name>A0A117EEP3_STRSC</name>
<dbReference type="AlphaFoldDB" id="A0A117EEP3"/>
<dbReference type="GO" id="GO:0047372">
    <property type="term" value="F:monoacylglycerol lipase activity"/>
    <property type="evidence" value="ECO:0007669"/>
    <property type="project" value="TreeGrafter"/>
</dbReference>
<sequence>MSPVRKLERFTLPLTVGATRVEVSGLHRGGTGTPLVFLHGFGSTKEDYADVVHQTALADRPVLAYDAPGCGGSTCADLGAVSIPFLVSVAERVLEARQIDRFHVVGHSMGGLTALMLADGDPGRVASFTNIEGNVAPEDCFLSRQIVTHSQDDPDEFLARFAERVGGSRFYGGALYAASLPHKVRAAAVRAIFESMVDLSDHGKLLDRFLGLPTPKMFMYGEQNSTLSYLPALAEGGVELAEIEHCAHFPMYSNPPQMWDRIADLVSRADAGA</sequence>
<evidence type="ECO:0000313" key="3">
    <source>
        <dbReference type="Proteomes" id="UP000067448"/>
    </source>
</evidence>
<reference evidence="3" key="1">
    <citation type="submission" date="2015-11" db="EMBL/GenBank/DDBJ databases">
        <authorList>
            <consortium name="Cross-ministerial Strategic Innovation Promotion Program (SIP) consortium"/>
            <person name="Tomihama T."/>
            <person name="Ikenaga M."/>
            <person name="Sakai M."/>
            <person name="Okubo T."/>
            <person name="Ikeda S."/>
        </authorList>
    </citation>
    <scope>NUCLEOTIDE SEQUENCE [LARGE SCALE GENOMIC DNA]</scope>
    <source>
        <strain evidence="3">S58</strain>
    </source>
</reference>
<dbReference type="EC" id="3.4.11.5" evidence="2"/>
<gene>
    <name evidence="2" type="primary">pip_2</name>
    <name evidence="2" type="ORF">SsS58_04614</name>
</gene>
<comment type="caution">
    <text evidence="2">The sequence shown here is derived from an EMBL/GenBank/DDBJ whole genome shotgun (WGS) entry which is preliminary data.</text>
</comment>
<keyword evidence="2" id="KW-0378">Hydrolase</keyword>
<feature type="domain" description="AB hydrolase-1" evidence="1">
    <location>
        <begin position="35"/>
        <end position="256"/>
    </location>
</feature>
<evidence type="ECO:0000259" key="1">
    <source>
        <dbReference type="Pfam" id="PF12697"/>
    </source>
</evidence>
<protein>
    <submittedName>
        <fullName evidence="2">Proline iminopeptidase</fullName>
        <ecNumber evidence="2">3.4.11.5</ecNumber>
    </submittedName>
</protein>
<dbReference type="InterPro" id="IPR029058">
    <property type="entry name" value="AB_hydrolase_fold"/>
</dbReference>